<evidence type="ECO:0000256" key="1">
    <source>
        <dbReference type="PROSITE-ProRule" id="PRU00196"/>
    </source>
</evidence>
<comment type="caution">
    <text evidence="4">The sequence shown here is derived from an EMBL/GenBank/DDBJ whole genome shotgun (WGS) entry which is preliminary data.</text>
</comment>
<proteinExistence type="predicted"/>
<sequence length="81" mass="9473">MGLNGQGKLQVWNPLLGKWDEMCGEDWQVPEQSEEVCHLLGYQSSNETRLQDETKDFRGQYLSPKSNHERSNFSPKRIRFS</sequence>
<dbReference type="PROSITE" id="PS50287">
    <property type="entry name" value="SRCR_2"/>
    <property type="match status" value="1"/>
</dbReference>
<name>A0A1Y3BTU1_EURMA</name>
<evidence type="ECO:0000259" key="3">
    <source>
        <dbReference type="PROSITE" id="PS50287"/>
    </source>
</evidence>
<evidence type="ECO:0000313" key="5">
    <source>
        <dbReference type="Proteomes" id="UP000194236"/>
    </source>
</evidence>
<dbReference type="AlphaFoldDB" id="A0A1Y3BTU1"/>
<feature type="region of interest" description="Disordered" evidence="2">
    <location>
        <begin position="56"/>
        <end position="81"/>
    </location>
</feature>
<reference evidence="4 5" key="1">
    <citation type="submission" date="2017-03" db="EMBL/GenBank/DDBJ databases">
        <title>Genome Survey of Euroglyphus maynei.</title>
        <authorList>
            <person name="Arlian L.G."/>
            <person name="Morgan M.S."/>
            <person name="Rider S.D."/>
        </authorList>
    </citation>
    <scope>NUCLEOTIDE SEQUENCE [LARGE SCALE GENOMIC DNA]</scope>
    <source>
        <strain evidence="4">Arlian Lab</strain>
        <tissue evidence="4">Whole body</tissue>
    </source>
</reference>
<feature type="non-terminal residue" evidence="4">
    <location>
        <position position="81"/>
    </location>
</feature>
<organism evidence="4 5">
    <name type="scientific">Euroglyphus maynei</name>
    <name type="common">Mayne's house dust mite</name>
    <dbReference type="NCBI Taxonomy" id="6958"/>
    <lineage>
        <taxon>Eukaryota</taxon>
        <taxon>Metazoa</taxon>
        <taxon>Ecdysozoa</taxon>
        <taxon>Arthropoda</taxon>
        <taxon>Chelicerata</taxon>
        <taxon>Arachnida</taxon>
        <taxon>Acari</taxon>
        <taxon>Acariformes</taxon>
        <taxon>Sarcoptiformes</taxon>
        <taxon>Astigmata</taxon>
        <taxon>Psoroptidia</taxon>
        <taxon>Analgoidea</taxon>
        <taxon>Pyroglyphidae</taxon>
        <taxon>Pyroglyphinae</taxon>
        <taxon>Euroglyphus</taxon>
    </lineage>
</organism>
<gene>
    <name evidence="4" type="ORF">BLA29_011490</name>
</gene>
<dbReference type="InterPro" id="IPR001190">
    <property type="entry name" value="SRCR"/>
</dbReference>
<protein>
    <recommendedName>
        <fullName evidence="3">SRCR domain-containing protein</fullName>
    </recommendedName>
</protein>
<feature type="domain" description="SRCR" evidence="3">
    <location>
        <begin position="1"/>
        <end position="41"/>
    </location>
</feature>
<keyword evidence="5" id="KW-1185">Reference proteome</keyword>
<comment type="caution">
    <text evidence="1">Lacks conserved residue(s) required for the propagation of feature annotation.</text>
</comment>
<dbReference type="Proteomes" id="UP000194236">
    <property type="component" value="Unassembled WGS sequence"/>
</dbReference>
<dbReference type="EMBL" id="MUJZ01003861">
    <property type="protein sequence ID" value="OTF83398.1"/>
    <property type="molecule type" value="Genomic_DNA"/>
</dbReference>
<evidence type="ECO:0000256" key="2">
    <source>
        <dbReference type="SAM" id="MobiDB-lite"/>
    </source>
</evidence>
<dbReference type="GO" id="GO:0016020">
    <property type="term" value="C:membrane"/>
    <property type="evidence" value="ECO:0007669"/>
    <property type="project" value="InterPro"/>
</dbReference>
<evidence type="ECO:0000313" key="4">
    <source>
        <dbReference type="EMBL" id="OTF83398.1"/>
    </source>
</evidence>
<accession>A0A1Y3BTU1</accession>